<dbReference type="Gene3D" id="3.40.1700.10">
    <property type="entry name" value="DNA integrity scanning protein, DisA, N-terminal domain"/>
    <property type="match status" value="1"/>
</dbReference>
<evidence type="ECO:0000256" key="7">
    <source>
        <dbReference type="ARBA" id="ARBA00022840"/>
    </source>
</evidence>
<dbReference type="Proteomes" id="UP000824205">
    <property type="component" value="Unassembled WGS sequence"/>
</dbReference>
<protein>
    <recommendedName>
        <fullName evidence="10">Diadenylate cyclase</fullName>
        <shortName evidence="10">DAC</shortName>
        <ecNumber evidence="10">2.7.7.85</ecNumber>
    </recommendedName>
    <alternativeName>
        <fullName evidence="10">Cyclic-di-AMP synthase</fullName>
        <shortName evidence="10">c-di-AMP synthase</shortName>
    </alternativeName>
</protein>
<evidence type="ECO:0000313" key="12">
    <source>
        <dbReference type="EMBL" id="HIW85875.1"/>
    </source>
</evidence>
<dbReference type="HAMAP" id="MF_01499">
    <property type="entry name" value="DacA"/>
    <property type="match status" value="1"/>
</dbReference>
<organism evidence="12 13">
    <name type="scientific">Candidatus Eubacterium faecipullorum</name>
    <dbReference type="NCBI Taxonomy" id="2838571"/>
    <lineage>
        <taxon>Bacteria</taxon>
        <taxon>Bacillati</taxon>
        <taxon>Bacillota</taxon>
        <taxon>Clostridia</taxon>
        <taxon>Eubacteriales</taxon>
        <taxon>Eubacteriaceae</taxon>
        <taxon>Eubacterium</taxon>
    </lineage>
</organism>
<dbReference type="InterPro" id="IPR045585">
    <property type="entry name" value="CdaA_N"/>
</dbReference>
<evidence type="ECO:0000256" key="10">
    <source>
        <dbReference type="HAMAP-Rule" id="MF_01499"/>
    </source>
</evidence>
<keyword evidence="7 10" id="KW-0067">ATP-binding</keyword>
<proteinExistence type="inferred from homology"/>
<evidence type="ECO:0000256" key="3">
    <source>
        <dbReference type="ARBA" id="ARBA00022679"/>
    </source>
</evidence>
<dbReference type="GO" id="GO:0006171">
    <property type="term" value="P:cAMP biosynthetic process"/>
    <property type="evidence" value="ECO:0007669"/>
    <property type="project" value="InterPro"/>
</dbReference>
<gene>
    <name evidence="12" type="primary">cdaA</name>
    <name evidence="10" type="synonym">dacA</name>
    <name evidence="12" type="ORF">IAA48_05205</name>
</gene>
<comment type="subunit">
    <text evidence="10">Probably a homodimer.</text>
</comment>
<evidence type="ECO:0000256" key="1">
    <source>
        <dbReference type="ARBA" id="ARBA00000877"/>
    </source>
</evidence>
<comment type="similarity">
    <text evidence="10">Belongs to the adenylate cyclase family. DacA/CdaA subfamily.</text>
</comment>
<evidence type="ECO:0000256" key="8">
    <source>
        <dbReference type="ARBA" id="ARBA00022989"/>
    </source>
</evidence>
<dbReference type="EMBL" id="DXGE01000023">
    <property type="protein sequence ID" value="HIW85875.1"/>
    <property type="molecule type" value="Genomic_DNA"/>
</dbReference>
<comment type="caution">
    <text evidence="10">Lacks conserved residue(s) required for the propagation of feature annotation.</text>
</comment>
<dbReference type="InterPro" id="IPR050338">
    <property type="entry name" value="DisA"/>
</dbReference>
<evidence type="ECO:0000256" key="9">
    <source>
        <dbReference type="ARBA" id="ARBA00023136"/>
    </source>
</evidence>
<dbReference type="GO" id="GO:0004016">
    <property type="term" value="F:adenylate cyclase activity"/>
    <property type="evidence" value="ECO:0007669"/>
    <property type="project" value="UniProtKB-UniRule"/>
</dbReference>
<keyword evidence="4 10" id="KW-0812">Transmembrane</keyword>
<sequence>MQESISEFFNRIISVFSTFRFADFLDIVLVTIMIYLCVRIIRETRAMQLVKGIMFVAVIYLIVNLLGMEASTNIFRMIFNNIILIVFVLFAPEIRKILEQVGKGTARKNFKTIIHPGVAVELDEIQNAIESTIKACSNMSDSKTGALIVFENDTLLGNVIDSGTIINAKASRELIENIFYPKTPLHDGAMVIRNGEIIAAGCILPLTKKPLKSKFGTRHRAAVGLSEESDAIVVVVSEETGAISVARGGVLSSDISDGELRDILMSTFIPSGSSSDDKIITKLVRRVKK</sequence>
<dbReference type="GO" id="GO:0005524">
    <property type="term" value="F:ATP binding"/>
    <property type="evidence" value="ECO:0007669"/>
    <property type="project" value="UniProtKB-UniRule"/>
</dbReference>
<dbReference type="PROSITE" id="PS51794">
    <property type="entry name" value="DAC"/>
    <property type="match status" value="1"/>
</dbReference>
<evidence type="ECO:0000256" key="5">
    <source>
        <dbReference type="ARBA" id="ARBA00022695"/>
    </source>
</evidence>
<feature type="transmembrane region" description="Helical" evidence="10">
    <location>
        <begin position="12"/>
        <end position="37"/>
    </location>
</feature>
<reference evidence="12" key="2">
    <citation type="submission" date="2021-04" db="EMBL/GenBank/DDBJ databases">
        <authorList>
            <person name="Gilroy R."/>
        </authorList>
    </citation>
    <scope>NUCLEOTIDE SEQUENCE</scope>
    <source>
        <strain evidence="12">421</strain>
    </source>
</reference>
<keyword evidence="6 10" id="KW-0547">Nucleotide-binding</keyword>
<dbReference type="InterPro" id="IPR036888">
    <property type="entry name" value="DNA_integrity_DisA_N_sf"/>
</dbReference>
<evidence type="ECO:0000259" key="11">
    <source>
        <dbReference type="PROSITE" id="PS51794"/>
    </source>
</evidence>
<dbReference type="InterPro" id="IPR014046">
    <property type="entry name" value="C-di-AMP_synthase"/>
</dbReference>
<dbReference type="PANTHER" id="PTHR34185">
    <property type="entry name" value="DIADENYLATE CYCLASE"/>
    <property type="match status" value="1"/>
</dbReference>
<evidence type="ECO:0000313" key="13">
    <source>
        <dbReference type="Proteomes" id="UP000824205"/>
    </source>
</evidence>
<dbReference type="Pfam" id="PF02457">
    <property type="entry name" value="DAC"/>
    <property type="match status" value="1"/>
</dbReference>
<dbReference type="InterPro" id="IPR003390">
    <property type="entry name" value="DNA_integrity_scan_DisA_N"/>
</dbReference>
<dbReference type="EC" id="2.7.7.85" evidence="10"/>
<dbReference type="GO" id="GO:0106408">
    <property type="term" value="F:diadenylate cyclase activity"/>
    <property type="evidence" value="ECO:0007669"/>
    <property type="project" value="UniProtKB-EC"/>
</dbReference>
<dbReference type="InterPro" id="IPR034701">
    <property type="entry name" value="CdaA"/>
</dbReference>
<dbReference type="SUPFAM" id="SSF143597">
    <property type="entry name" value="YojJ-like"/>
    <property type="match status" value="1"/>
</dbReference>
<keyword evidence="9 10" id="KW-0472">Membrane</keyword>
<evidence type="ECO:0000256" key="2">
    <source>
        <dbReference type="ARBA" id="ARBA00022475"/>
    </source>
</evidence>
<feature type="domain" description="DAC" evidence="11">
    <location>
        <begin position="91"/>
        <end position="257"/>
    </location>
</feature>
<dbReference type="NCBIfam" id="TIGR00159">
    <property type="entry name" value="diadenylate cyclase CdaA"/>
    <property type="match status" value="1"/>
</dbReference>
<evidence type="ECO:0000256" key="4">
    <source>
        <dbReference type="ARBA" id="ARBA00022692"/>
    </source>
</evidence>
<reference evidence="12" key="1">
    <citation type="journal article" date="2021" name="PeerJ">
        <title>Extensive microbial diversity within the chicken gut microbiome revealed by metagenomics and culture.</title>
        <authorList>
            <person name="Gilroy R."/>
            <person name="Ravi A."/>
            <person name="Getino M."/>
            <person name="Pursley I."/>
            <person name="Horton D.L."/>
            <person name="Alikhan N.F."/>
            <person name="Baker D."/>
            <person name="Gharbi K."/>
            <person name="Hall N."/>
            <person name="Watson M."/>
            <person name="Adriaenssens E.M."/>
            <person name="Foster-Nyarko E."/>
            <person name="Jarju S."/>
            <person name="Secka A."/>
            <person name="Antonio M."/>
            <person name="Oren A."/>
            <person name="Chaudhuri R.R."/>
            <person name="La Ragione R."/>
            <person name="Hildebrand F."/>
            <person name="Pallen M.J."/>
        </authorList>
    </citation>
    <scope>NUCLEOTIDE SEQUENCE</scope>
    <source>
        <strain evidence="12">421</strain>
    </source>
</reference>
<keyword evidence="3 10" id="KW-0808">Transferase</keyword>
<comment type="catalytic activity">
    <reaction evidence="1 10">
        <text>2 ATP = 3',3'-c-di-AMP + 2 diphosphate</text>
        <dbReference type="Rhea" id="RHEA:35655"/>
        <dbReference type="ChEBI" id="CHEBI:30616"/>
        <dbReference type="ChEBI" id="CHEBI:33019"/>
        <dbReference type="ChEBI" id="CHEBI:71500"/>
        <dbReference type="EC" id="2.7.7.85"/>
    </reaction>
</comment>
<keyword evidence="2 10" id="KW-1003">Cell membrane</keyword>
<dbReference type="FunFam" id="3.40.1700.10:FF:000002">
    <property type="entry name" value="Diadenylate cyclase"/>
    <property type="match status" value="1"/>
</dbReference>
<keyword evidence="8 10" id="KW-1133">Transmembrane helix</keyword>
<dbReference type="PANTHER" id="PTHR34185:SF1">
    <property type="entry name" value="DIADENYLATE CYCLASE"/>
    <property type="match status" value="1"/>
</dbReference>
<comment type="function">
    <text evidence="10">Catalyzes the condensation of 2 ATP molecules into cyclic di-AMP (c-di-AMP), a second messenger used to regulate differing processes in different bacteria.</text>
</comment>
<accession>A0A9D1UGT7</accession>
<dbReference type="AlphaFoldDB" id="A0A9D1UGT7"/>
<keyword evidence="5 10" id="KW-0548">Nucleotidyltransferase</keyword>
<comment type="caution">
    <text evidence="12">The sequence shown here is derived from an EMBL/GenBank/DDBJ whole genome shotgun (WGS) entry which is preliminary data.</text>
</comment>
<dbReference type="PIRSF" id="PIRSF004793">
    <property type="entry name" value="UCP004793"/>
    <property type="match status" value="1"/>
</dbReference>
<feature type="transmembrane region" description="Helical" evidence="10">
    <location>
        <begin position="74"/>
        <end position="91"/>
    </location>
</feature>
<evidence type="ECO:0000256" key="6">
    <source>
        <dbReference type="ARBA" id="ARBA00022741"/>
    </source>
</evidence>
<dbReference type="Pfam" id="PF19293">
    <property type="entry name" value="CdaA_N"/>
    <property type="match status" value="1"/>
</dbReference>
<name>A0A9D1UGT7_9FIRM</name>
<feature type="transmembrane region" description="Helical" evidence="10">
    <location>
        <begin position="49"/>
        <end position="68"/>
    </location>
</feature>